<gene>
    <name evidence="1" type="ORF">ACBP88_14440</name>
</gene>
<dbReference type="EMBL" id="JBGJLR010000018">
    <property type="protein sequence ID" value="MEZ2740625.1"/>
    <property type="molecule type" value="Genomic_DNA"/>
</dbReference>
<dbReference type="RefSeq" id="WP_286997325.1">
    <property type="nucleotide sequence ID" value="NZ_DALYTO010000004.1"/>
</dbReference>
<evidence type="ECO:0000313" key="2">
    <source>
        <dbReference type="Proteomes" id="UP001567350"/>
    </source>
</evidence>
<keyword evidence="2" id="KW-1185">Reference proteome</keyword>
<dbReference type="InterPro" id="IPR007446">
    <property type="entry name" value="PilP"/>
</dbReference>
<reference evidence="1 2" key="1">
    <citation type="submission" date="2024-08" db="EMBL/GenBank/DDBJ databases">
        <authorList>
            <person name="Feng Z."/>
            <person name="Ronholm J."/>
        </authorList>
    </citation>
    <scope>NUCLEOTIDE SEQUENCE [LARGE SCALE GENOMIC DNA]</scope>
    <source>
        <strain evidence="1 2">4-AB0-8</strain>
    </source>
</reference>
<organism evidence="1 2">
    <name type="scientific">Comamonas jiangduensis</name>
    <dbReference type="NCBI Taxonomy" id="1194168"/>
    <lineage>
        <taxon>Bacteria</taxon>
        <taxon>Pseudomonadati</taxon>
        <taxon>Pseudomonadota</taxon>
        <taxon>Betaproteobacteria</taxon>
        <taxon>Burkholderiales</taxon>
        <taxon>Comamonadaceae</taxon>
        <taxon>Comamonas</taxon>
    </lineage>
</organism>
<accession>A0ABV4IFL0</accession>
<dbReference type="Proteomes" id="UP001567350">
    <property type="component" value="Unassembled WGS sequence"/>
</dbReference>
<evidence type="ECO:0000313" key="1">
    <source>
        <dbReference type="EMBL" id="MEZ2740625.1"/>
    </source>
</evidence>
<dbReference type="Gene3D" id="2.30.30.830">
    <property type="match status" value="1"/>
</dbReference>
<proteinExistence type="predicted"/>
<dbReference type="PIRSF" id="PIRSF016481">
    <property type="entry name" value="Pilus_assembly_PilP"/>
    <property type="match status" value="1"/>
</dbReference>
<name>A0ABV4IFL0_9BURK</name>
<sequence length="175" mass="19720">MISQCAALLLLTGCWGEEHGDLREWIASQKAVTKPRVQPLKEPSVFTPQAYTASQGMDPFNMLKLTQVLSRESAQNTSNMALLLAEKNRRKEELESYPLDSMSMVGSMRKDGQDTALLRVNQLIYQVKTGNYLGQNYGRILQIGEHSIKLREIVQDATGDWVERMTTLDLQEGSK</sequence>
<protein>
    <submittedName>
        <fullName evidence="1">Pilus assembly protein PilP</fullName>
    </submittedName>
</protein>
<comment type="caution">
    <text evidence="1">The sequence shown here is derived from an EMBL/GenBank/DDBJ whole genome shotgun (WGS) entry which is preliminary data.</text>
</comment>
<dbReference type="Pfam" id="PF04351">
    <property type="entry name" value="PilP"/>
    <property type="match status" value="1"/>
</dbReference>